<evidence type="ECO:0000313" key="1">
    <source>
        <dbReference type="EMBL" id="KKL87190.1"/>
    </source>
</evidence>
<comment type="caution">
    <text evidence="1">The sequence shown here is derived from an EMBL/GenBank/DDBJ whole genome shotgun (WGS) entry which is preliminary data.</text>
</comment>
<evidence type="ECO:0008006" key="2">
    <source>
        <dbReference type="Google" id="ProtNLM"/>
    </source>
</evidence>
<accession>A0A0F9HZW0</accession>
<dbReference type="Pfam" id="PF18143">
    <property type="entry name" value="HAD_SAK_2"/>
    <property type="match status" value="1"/>
</dbReference>
<dbReference type="EMBL" id="LAZR01020904">
    <property type="protein sequence ID" value="KKL87190.1"/>
    <property type="molecule type" value="Genomic_DNA"/>
</dbReference>
<protein>
    <recommendedName>
        <fullName evidence="2">FCP1 homology domain-containing protein</fullName>
    </recommendedName>
</protein>
<sequence length="173" mass="19677">MLLFLDYDGVLHPDDVFLMKDGRVELRADGSLFMWAPILVELVSDLDVQVVLSTSWVRHLGFKRALKALPEPLSSRVVGATWHSAMKLSGQGHIIWDEQSRYEQIESYLKRLPSKQSWMAIDDDVAGWPDDKRDHLVRTDPRLGLSGAGVRRELVKRLSDGFKAWLPEALKTP</sequence>
<reference evidence="1" key="1">
    <citation type="journal article" date="2015" name="Nature">
        <title>Complex archaea that bridge the gap between prokaryotes and eukaryotes.</title>
        <authorList>
            <person name="Spang A."/>
            <person name="Saw J.H."/>
            <person name="Jorgensen S.L."/>
            <person name="Zaremba-Niedzwiedzka K."/>
            <person name="Martijn J."/>
            <person name="Lind A.E."/>
            <person name="van Eijk R."/>
            <person name="Schleper C."/>
            <person name="Guy L."/>
            <person name="Ettema T.J."/>
        </authorList>
    </citation>
    <scope>NUCLEOTIDE SEQUENCE</scope>
</reference>
<dbReference type="AlphaFoldDB" id="A0A0F9HZW0"/>
<name>A0A0F9HZW0_9ZZZZ</name>
<proteinExistence type="predicted"/>
<gene>
    <name evidence="1" type="ORF">LCGC14_1937180</name>
</gene>
<organism evidence="1">
    <name type="scientific">marine sediment metagenome</name>
    <dbReference type="NCBI Taxonomy" id="412755"/>
    <lineage>
        <taxon>unclassified sequences</taxon>
        <taxon>metagenomes</taxon>
        <taxon>ecological metagenomes</taxon>
    </lineage>
</organism>